<feature type="coiled-coil region" evidence="6">
    <location>
        <begin position="202"/>
        <end position="230"/>
    </location>
</feature>
<sequence>MKFSNKVIVIHDLRLTSIQSGDGPDTIVVSPSEWNDRYIRTEGDSIRNITCWADCHPVCNYTWTYPDKTTNVTSYFYKYALEKIHDGEYTCRAFNEIGSKEKTIRVVVNYAPENIQLSPNITPIIVQENIFDSITCSANCRPQCEYKWTGQTRWSAWNNLLFRRNVKRSDSGYYRCESEEVNQEEDIEESEEHLGDTSGVVAENIEKELERKLKERDEEIKQLKEKLRIERFSGAA</sequence>
<dbReference type="GO" id="GO:0050839">
    <property type="term" value="F:cell adhesion molecule binding"/>
    <property type="evidence" value="ECO:0007669"/>
    <property type="project" value="TreeGrafter"/>
</dbReference>
<feature type="domain" description="Ig-like" evidence="8">
    <location>
        <begin position="119"/>
        <end position="188"/>
    </location>
</feature>
<organism evidence="9 10">
    <name type="scientific">Mytilus edulis</name>
    <name type="common">Blue mussel</name>
    <dbReference type="NCBI Taxonomy" id="6550"/>
    <lineage>
        <taxon>Eukaryota</taxon>
        <taxon>Metazoa</taxon>
        <taxon>Spiralia</taxon>
        <taxon>Lophotrochozoa</taxon>
        <taxon>Mollusca</taxon>
        <taxon>Bivalvia</taxon>
        <taxon>Autobranchia</taxon>
        <taxon>Pteriomorphia</taxon>
        <taxon>Mytilida</taxon>
        <taxon>Mytiloidea</taxon>
        <taxon>Mytilidae</taxon>
        <taxon>Mytilinae</taxon>
        <taxon>Mytilus</taxon>
    </lineage>
</organism>
<dbReference type="Gene3D" id="2.60.40.10">
    <property type="entry name" value="Immunoglobulins"/>
    <property type="match status" value="2"/>
</dbReference>
<accession>A0A8S3RWK9</accession>
<name>A0A8S3RWK9_MYTED</name>
<evidence type="ECO:0000256" key="1">
    <source>
        <dbReference type="ARBA" id="ARBA00004479"/>
    </source>
</evidence>
<evidence type="ECO:0000256" key="7">
    <source>
        <dbReference type="SAM" id="MobiDB-lite"/>
    </source>
</evidence>
<dbReference type="GO" id="GO:0098609">
    <property type="term" value="P:cell-cell adhesion"/>
    <property type="evidence" value="ECO:0007669"/>
    <property type="project" value="TreeGrafter"/>
</dbReference>
<dbReference type="PROSITE" id="PS50835">
    <property type="entry name" value="IG_LIKE"/>
    <property type="match status" value="2"/>
</dbReference>
<dbReference type="GO" id="GO:0005911">
    <property type="term" value="C:cell-cell junction"/>
    <property type="evidence" value="ECO:0007669"/>
    <property type="project" value="TreeGrafter"/>
</dbReference>
<dbReference type="EMBL" id="CAJPWZ010001397">
    <property type="protein sequence ID" value="CAG2214020.1"/>
    <property type="molecule type" value="Genomic_DNA"/>
</dbReference>
<keyword evidence="2" id="KW-0472">Membrane</keyword>
<dbReference type="InterPro" id="IPR013783">
    <property type="entry name" value="Ig-like_fold"/>
</dbReference>
<evidence type="ECO:0000313" key="10">
    <source>
        <dbReference type="Proteomes" id="UP000683360"/>
    </source>
</evidence>
<dbReference type="PANTHER" id="PTHR11640:SF164">
    <property type="entry name" value="MAM DOMAIN-CONTAINING GLYCOSYLPHOSPHATIDYLINOSITOL ANCHOR PROTEIN 1"/>
    <property type="match status" value="1"/>
</dbReference>
<keyword evidence="6" id="KW-0175">Coiled coil</keyword>
<keyword evidence="3" id="KW-1015">Disulfide bond</keyword>
<evidence type="ECO:0000259" key="8">
    <source>
        <dbReference type="PROSITE" id="PS50835"/>
    </source>
</evidence>
<keyword evidence="5" id="KW-0393">Immunoglobulin domain</keyword>
<dbReference type="InterPro" id="IPR007110">
    <property type="entry name" value="Ig-like_dom"/>
</dbReference>
<dbReference type="InterPro" id="IPR036179">
    <property type="entry name" value="Ig-like_dom_sf"/>
</dbReference>
<evidence type="ECO:0000256" key="6">
    <source>
        <dbReference type="SAM" id="Coils"/>
    </source>
</evidence>
<reference evidence="9" key="1">
    <citation type="submission" date="2021-03" db="EMBL/GenBank/DDBJ databases">
        <authorList>
            <person name="Bekaert M."/>
        </authorList>
    </citation>
    <scope>NUCLEOTIDE SEQUENCE</scope>
</reference>
<dbReference type="InterPro" id="IPR051275">
    <property type="entry name" value="Cell_adhesion_signaling"/>
</dbReference>
<evidence type="ECO:0000256" key="5">
    <source>
        <dbReference type="ARBA" id="ARBA00023319"/>
    </source>
</evidence>
<feature type="compositionally biased region" description="Acidic residues" evidence="7">
    <location>
        <begin position="180"/>
        <end position="191"/>
    </location>
</feature>
<proteinExistence type="predicted"/>
<protein>
    <recommendedName>
        <fullName evidence="8">Ig-like domain-containing protein</fullName>
    </recommendedName>
</protein>
<dbReference type="Proteomes" id="UP000683360">
    <property type="component" value="Unassembled WGS sequence"/>
</dbReference>
<keyword evidence="4" id="KW-0325">Glycoprotein</keyword>
<evidence type="ECO:0000256" key="2">
    <source>
        <dbReference type="ARBA" id="ARBA00023136"/>
    </source>
</evidence>
<feature type="domain" description="Ig-like" evidence="8">
    <location>
        <begin position="24"/>
        <end position="105"/>
    </location>
</feature>
<comment type="caution">
    <text evidence="9">The sequence shown here is derived from an EMBL/GenBank/DDBJ whole genome shotgun (WGS) entry which is preliminary data.</text>
</comment>
<dbReference type="PANTHER" id="PTHR11640">
    <property type="entry name" value="NEPHRIN"/>
    <property type="match status" value="1"/>
</dbReference>
<dbReference type="GO" id="GO:0005886">
    <property type="term" value="C:plasma membrane"/>
    <property type="evidence" value="ECO:0007669"/>
    <property type="project" value="TreeGrafter"/>
</dbReference>
<evidence type="ECO:0000313" key="9">
    <source>
        <dbReference type="EMBL" id="CAG2214020.1"/>
    </source>
</evidence>
<feature type="region of interest" description="Disordered" evidence="7">
    <location>
        <begin position="180"/>
        <end position="202"/>
    </location>
</feature>
<evidence type="ECO:0000256" key="4">
    <source>
        <dbReference type="ARBA" id="ARBA00023180"/>
    </source>
</evidence>
<keyword evidence="10" id="KW-1185">Reference proteome</keyword>
<comment type="subcellular location">
    <subcellularLocation>
        <location evidence="1">Membrane</location>
        <topology evidence="1">Single-pass type I membrane protein</topology>
    </subcellularLocation>
</comment>
<evidence type="ECO:0000256" key="3">
    <source>
        <dbReference type="ARBA" id="ARBA00023157"/>
    </source>
</evidence>
<gene>
    <name evidence="9" type="ORF">MEDL_27885</name>
</gene>
<dbReference type="SUPFAM" id="SSF48726">
    <property type="entry name" value="Immunoglobulin"/>
    <property type="match status" value="2"/>
</dbReference>
<dbReference type="AlphaFoldDB" id="A0A8S3RWK9"/>
<dbReference type="OrthoDB" id="6146423at2759"/>